<dbReference type="EMBL" id="JAAOZC010000004">
    <property type="protein sequence ID" value="NIJ08196.1"/>
    <property type="molecule type" value="Genomic_DNA"/>
</dbReference>
<feature type="compositionally biased region" description="Basic and acidic residues" evidence="1">
    <location>
        <begin position="46"/>
        <end position="55"/>
    </location>
</feature>
<evidence type="ECO:0000313" key="3">
    <source>
        <dbReference type="Proteomes" id="UP000727456"/>
    </source>
</evidence>
<dbReference type="Proteomes" id="UP000727456">
    <property type="component" value="Unassembled WGS sequence"/>
</dbReference>
<sequence>MIDIVHRGTADAAIIPGEPHWLDQIDRRAKARAKPQHGANIPGNFRLEEGDAHPG</sequence>
<organism evidence="2 3">
    <name type="scientific">Sphingomonas vulcanisoli</name>
    <dbReference type="NCBI Taxonomy" id="1658060"/>
    <lineage>
        <taxon>Bacteria</taxon>
        <taxon>Pseudomonadati</taxon>
        <taxon>Pseudomonadota</taxon>
        <taxon>Alphaproteobacteria</taxon>
        <taxon>Sphingomonadales</taxon>
        <taxon>Sphingomonadaceae</taxon>
        <taxon>Sphingomonas</taxon>
    </lineage>
</organism>
<proteinExistence type="predicted"/>
<feature type="region of interest" description="Disordered" evidence="1">
    <location>
        <begin position="32"/>
        <end position="55"/>
    </location>
</feature>
<protein>
    <submittedName>
        <fullName evidence="2">Uncharacterized protein</fullName>
    </submittedName>
</protein>
<comment type="caution">
    <text evidence="2">The sequence shown here is derived from an EMBL/GenBank/DDBJ whole genome shotgun (WGS) entry which is preliminary data.</text>
</comment>
<name>A0ABX0TRW3_9SPHN</name>
<accession>A0ABX0TRW3</accession>
<reference evidence="2 3" key="1">
    <citation type="submission" date="2020-03" db="EMBL/GenBank/DDBJ databases">
        <title>Genomic Encyclopedia of Type Strains, Phase III (KMG-III): the genomes of soil and plant-associated and newly described type strains.</title>
        <authorList>
            <person name="Whitman W."/>
        </authorList>
    </citation>
    <scope>NUCLEOTIDE SEQUENCE [LARGE SCALE GENOMIC DNA]</scope>
    <source>
        <strain evidence="2 3">CECT 8804</strain>
    </source>
</reference>
<evidence type="ECO:0000256" key="1">
    <source>
        <dbReference type="SAM" id="MobiDB-lite"/>
    </source>
</evidence>
<keyword evidence="3" id="KW-1185">Reference proteome</keyword>
<evidence type="ECO:0000313" key="2">
    <source>
        <dbReference type="EMBL" id="NIJ08196.1"/>
    </source>
</evidence>
<gene>
    <name evidence="2" type="ORF">FHS31_001813</name>
</gene>